<reference evidence="1 2" key="1">
    <citation type="submission" date="2010-09" db="EMBL/GenBank/DDBJ databases">
        <authorList>
            <person name="Weinstock G."/>
            <person name="Sodergren E."/>
            <person name="Clifton S."/>
            <person name="Fulton L."/>
            <person name="Fulton B."/>
            <person name="Courtney L."/>
            <person name="Fronick C."/>
            <person name="Harrison M."/>
            <person name="Strong C."/>
            <person name="Farmer C."/>
            <person name="Delahaunty K."/>
            <person name="Markovic C."/>
            <person name="Hall O."/>
            <person name="Minx P."/>
            <person name="Tomlinson C."/>
            <person name="Mitreva M."/>
            <person name="Hou S."/>
            <person name="Chen J."/>
            <person name="Wollam A."/>
            <person name="Pepin K.H."/>
            <person name="Johnson M."/>
            <person name="Bhonagiri V."/>
            <person name="Zhang X."/>
            <person name="Suruliraj S."/>
            <person name="Warren W."/>
            <person name="Chinwalla A."/>
            <person name="Mardis E.R."/>
            <person name="Wilson R.K."/>
        </authorList>
    </citation>
    <scope>NUCLEOTIDE SEQUENCE [LARGE SCALE GENOMIC DNA]</scope>
    <source>
        <strain evidence="1 2">TX0630</strain>
    </source>
</reference>
<comment type="caution">
    <text evidence="1">The sequence shown here is derived from an EMBL/GenBank/DDBJ whole genome shotgun (WGS) entry which is preliminary data.</text>
</comment>
<proteinExistence type="predicted"/>
<accession>A0ABC9P641</accession>
<name>A0ABC9P641_ENTFL</name>
<evidence type="ECO:0000313" key="1">
    <source>
        <dbReference type="EMBL" id="EFU90287.1"/>
    </source>
</evidence>
<dbReference type="RefSeq" id="WP_002370298.1">
    <property type="nucleotide sequence ID" value="NZ_GL454816.1"/>
</dbReference>
<gene>
    <name evidence="1" type="ORF">HMPREF9511_01716</name>
</gene>
<organism evidence="1 2">
    <name type="scientific">Enterococcus faecalis TX0630</name>
    <dbReference type="NCBI Taxonomy" id="749508"/>
    <lineage>
        <taxon>Bacteria</taxon>
        <taxon>Bacillati</taxon>
        <taxon>Bacillota</taxon>
        <taxon>Bacilli</taxon>
        <taxon>Lactobacillales</taxon>
        <taxon>Enterococcaceae</taxon>
        <taxon>Enterococcus</taxon>
    </lineage>
</organism>
<dbReference type="EMBL" id="AEBE01000064">
    <property type="protein sequence ID" value="EFU90287.1"/>
    <property type="molecule type" value="Genomic_DNA"/>
</dbReference>
<dbReference type="Proteomes" id="UP000004933">
    <property type="component" value="Unassembled WGS sequence"/>
</dbReference>
<dbReference type="AlphaFoldDB" id="A0ABC9P641"/>
<sequence>MALSYVVIPPEVLGKLTFVKHLESIGDTVNRGRTRVRIAKEEVYKVMNGQFGSLTVKVPSKGALKGDFHEKEVRLINPRVVNRPVPYFNETTQTESARPRLFLEADKIELVSGGQK</sequence>
<protein>
    <submittedName>
        <fullName evidence="1">Uncharacterized protein</fullName>
    </submittedName>
</protein>
<evidence type="ECO:0000313" key="2">
    <source>
        <dbReference type="Proteomes" id="UP000004933"/>
    </source>
</evidence>